<keyword evidence="3" id="KW-0436">Ligase</keyword>
<keyword evidence="5" id="KW-0547">Nucleotide-binding</keyword>
<dbReference type="SMART" id="SM00788">
    <property type="entry name" value="Adenylsucc_synt"/>
    <property type="match status" value="1"/>
</dbReference>
<evidence type="ECO:0000256" key="5">
    <source>
        <dbReference type="ARBA" id="ARBA00022741"/>
    </source>
</evidence>
<name>A0A6J7AAD6_9ZZZZ</name>
<dbReference type="GO" id="GO:0004019">
    <property type="term" value="F:adenylosuccinate synthase activity"/>
    <property type="evidence" value="ECO:0007669"/>
    <property type="project" value="InterPro"/>
</dbReference>
<dbReference type="HAMAP" id="MF_00011">
    <property type="entry name" value="Adenylosucc_synth"/>
    <property type="match status" value="1"/>
</dbReference>
<dbReference type="PANTHER" id="PTHR11846:SF0">
    <property type="entry name" value="ADENYLOSUCCINATE SYNTHETASE"/>
    <property type="match status" value="1"/>
</dbReference>
<dbReference type="InterPro" id="IPR027417">
    <property type="entry name" value="P-loop_NTPase"/>
</dbReference>
<evidence type="ECO:0000256" key="2">
    <source>
        <dbReference type="ARBA" id="ARBA00011738"/>
    </source>
</evidence>
<sequence length="130" mass="14952">MNTKRRRRPGWFDAVMLRHAVRLNSMSEIAITKLDIFDTFDTLKVCVAYDVKGVRHDHLPYHQSDLFDAVPIYEEFPGWNTDLTAVRERHELPANAIAYLEFLQEQVGVPIGVVGTGPGRDQYVYFNAQN</sequence>
<dbReference type="GO" id="GO:0046872">
    <property type="term" value="F:metal ion binding"/>
    <property type="evidence" value="ECO:0007669"/>
    <property type="project" value="UniProtKB-KW"/>
</dbReference>
<accession>A0A6J7AAD6</accession>
<evidence type="ECO:0000256" key="7">
    <source>
        <dbReference type="ARBA" id="ARBA00022842"/>
    </source>
</evidence>
<dbReference type="GO" id="GO:0046040">
    <property type="term" value="P:IMP metabolic process"/>
    <property type="evidence" value="ECO:0007669"/>
    <property type="project" value="TreeGrafter"/>
</dbReference>
<organism evidence="9">
    <name type="scientific">freshwater metagenome</name>
    <dbReference type="NCBI Taxonomy" id="449393"/>
    <lineage>
        <taxon>unclassified sequences</taxon>
        <taxon>metagenomes</taxon>
        <taxon>ecological metagenomes</taxon>
    </lineage>
</organism>
<dbReference type="FunFam" id="3.90.170.10:FF:000001">
    <property type="entry name" value="Adenylosuccinate synthetase"/>
    <property type="match status" value="1"/>
</dbReference>
<comment type="cofactor">
    <cofactor evidence="1">
        <name>Mg(2+)</name>
        <dbReference type="ChEBI" id="CHEBI:18420"/>
    </cofactor>
</comment>
<dbReference type="GO" id="GO:0005737">
    <property type="term" value="C:cytoplasm"/>
    <property type="evidence" value="ECO:0007669"/>
    <property type="project" value="TreeGrafter"/>
</dbReference>
<evidence type="ECO:0000256" key="3">
    <source>
        <dbReference type="ARBA" id="ARBA00022598"/>
    </source>
</evidence>
<evidence type="ECO:0000256" key="8">
    <source>
        <dbReference type="ARBA" id="ARBA00023134"/>
    </source>
</evidence>
<dbReference type="SUPFAM" id="SSF52540">
    <property type="entry name" value="P-loop containing nucleoside triphosphate hydrolases"/>
    <property type="match status" value="1"/>
</dbReference>
<protein>
    <submittedName>
        <fullName evidence="9">Unannotated protein</fullName>
    </submittedName>
</protein>
<evidence type="ECO:0000313" key="9">
    <source>
        <dbReference type="EMBL" id="CAB4829793.1"/>
    </source>
</evidence>
<gene>
    <name evidence="9" type="ORF">UFOPK3046_02298</name>
</gene>
<dbReference type="Pfam" id="PF00709">
    <property type="entry name" value="Adenylsucc_synt"/>
    <property type="match status" value="1"/>
</dbReference>
<keyword evidence="8" id="KW-0342">GTP-binding</keyword>
<dbReference type="PANTHER" id="PTHR11846">
    <property type="entry name" value="ADENYLOSUCCINATE SYNTHETASE"/>
    <property type="match status" value="1"/>
</dbReference>
<dbReference type="AlphaFoldDB" id="A0A6J7AAD6"/>
<dbReference type="EMBL" id="CAFAAQ010000362">
    <property type="protein sequence ID" value="CAB4829793.1"/>
    <property type="molecule type" value="Genomic_DNA"/>
</dbReference>
<reference evidence="9" key="1">
    <citation type="submission" date="2020-05" db="EMBL/GenBank/DDBJ databases">
        <authorList>
            <person name="Chiriac C."/>
            <person name="Salcher M."/>
            <person name="Ghai R."/>
            <person name="Kavagutti S V."/>
        </authorList>
    </citation>
    <scope>NUCLEOTIDE SEQUENCE</scope>
</reference>
<dbReference type="Gene3D" id="3.90.170.10">
    <property type="entry name" value="Adenylosuccinate Synthetase, subunit A, domain 3"/>
    <property type="match status" value="1"/>
</dbReference>
<evidence type="ECO:0000256" key="6">
    <source>
        <dbReference type="ARBA" id="ARBA00022755"/>
    </source>
</evidence>
<dbReference type="InterPro" id="IPR001114">
    <property type="entry name" value="Adenylosuccinate_synthetase"/>
</dbReference>
<proteinExistence type="inferred from homology"/>
<evidence type="ECO:0000256" key="4">
    <source>
        <dbReference type="ARBA" id="ARBA00022723"/>
    </source>
</evidence>
<evidence type="ECO:0000256" key="1">
    <source>
        <dbReference type="ARBA" id="ARBA00001946"/>
    </source>
</evidence>
<dbReference type="InterPro" id="IPR042111">
    <property type="entry name" value="Adenylosuccinate_synth_dom3"/>
</dbReference>
<keyword evidence="7" id="KW-0460">Magnesium</keyword>
<comment type="subunit">
    <text evidence="2">Homodimer.</text>
</comment>
<dbReference type="GO" id="GO:0044208">
    <property type="term" value="P:'de novo' AMP biosynthetic process"/>
    <property type="evidence" value="ECO:0007669"/>
    <property type="project" value="TreeGrafter"/>
</dbReference>
<keyword evidence="4" id="KW-0479">Metal-binding</keyword>
<keyword evidence="6" id="KW-0658">Purine biosynthesis</keyword>
<dbReference type="GO" id="GO:0005525">
    <property type="term" value="F:GTP binding"/>
    <property type="evidence" value="ECO:0007669"/>
    <property type="project" value="UniProtKB-KW"/>
</dbReference>